<keyword evidence="5" id="KW-0489">Methyltransferase</keyword>
<keyword evidence="7" id="KW-0949">S-adenosyl-L-methionine</keyword>
<dbReference type="GO" id="GO:0070475">
    <property type="term" value="P:rRNA base methylation"/>
    <property type="evidence" value="ECO:0007669"/>
    <property type="project" value="InterPro"/>
</dbReference>
<accession>A0AAW1QXG7</accession>
<keyword evidence="9" id="KW-0694">RNA-binding</keyword>
<dbReference type="InterPro" id="IPR005304">
    <property type="entry name" value="Rbsml_bgen_MeTrfase_EMG1/NEP1"/>
</dbReference>
<proteinExistence type="inferred from homology"/>
<comment type="subcellular location">
    <subcellularLocation>
        <location evidence="1">Nucleus</location>
        <location evidence="1">Nucleolus</location>
    </subcellularLocation>
</comment>
<dbReference type="FunFam" id="3.40.1280.10:FF:000003">
    <property type="entry name" value="Ribosomal RNA small subunit methyltransferase"/>
    <property type="match status" value="1"/>
</dbReference>
<gene>
    <name evidence="11" type="ORF">WJX74_006693</name>
</gene>
<evidence type="ECO:0000313" key="11">
    <source>
        <dbReference type="EMBL" id="KAK9826028.1"/>
    </source>
</evidence>
<dbReference type="InterPro" id="IPR029026">
    <property type="entry name" value="tRNA_m1G_MTases_N"/>
</dbReference>
<dbReference type="GO" id="GO:0019843">
    <property type="term" value="F:rRNA binding"/>
    <property type="evidence" value="ECO:0007669"/>
    <property type="project" value="UniProtKB-KW"/>
</dbReference>
<organism evidence="11 12">
    <name type="scientific">Apatococcus lobatus</name>
    <dbReference type="NCBI Taxonomy" id="904363"/>
    <lineage>
        <taxon>Eukaryota</taxon>
        <taxon>Viridiplantae</taxon>
        <taxon>Chlorophyta</taxon>
        <taxon>core chlorophytes</taxon>
        <taxon>Trebouxiophyceae</taxon>
        <taxon>Chlorellales</taxon>
        <taxon>Chlorellaceae</taxon>
        <taxon>Apatococcus</taxon>
    </lineage>
</organism>
<dbReference type="Gene3D" id="3.40.1280.10">
    <property type="match status" value="1"/>
</dbReference>
<dbReference type="PANTHER" id="PTHR12636">
    <property type="entry name" value="NEP1/MRA1"/>
    <property type="match status" value="1"/>
</dbReference>
<dbReference type="GO" id="GO:0032040">
    <property type="term" value="C:small-subunit processome"/>
    <property type="evidence" value="ECO:0007669"/>
    <property type="project" value="TreeGrafter"/>
</dbReference>
<evidence type="ECO:0000256" key="5">
    <source>
        <dbReference type="ARBA" id="ARBA00022603"/>
    </source>
</evidence>
<reference evidence="11 12" key="1">
    <citation type="journal article" date="2024" name="Nat. Commun.">
        <title>Phylogenomics reveals the evolutionary origins of lichenization in chlorophyte algae.</title>
        <authorList>
            <person name="Puginier C."/>
            <person name="Libourel C."/>
            <person name="Otte J."/>
            <person name="Skaloud P."/>
            <person name="Haon M."/>
            <person name="Grisel S."/>
            <person name="Petersen M."/>
            <person name="Berrin J.G."/>
            <person name="Delaux P.M."/>
            <person name="Dal Grande F."/>
            <person name="Keller J."/>
        </authorList>
    </citation>
    <scope>NUCLEOTIDE SEQUENCE [LARGE SCALE GENOMIC DNA]</scope>
    <source>
        <strain evidence="11 12">SAG 2145</strain>
    </source>
</reference>
<dbReference type="GO" id="GO:0070037">
    <property type="term" value="F:rRNA (pseudouridine) methyltransferase activity"/>
    <property type="evidence" value="ECO:0007669"/>
    <property type="project" value="InterPro"/>
</dbReference>
<dbReference type="CDD" id="cd18088">
    <property type="entry name" value="Nep1-like"/>
    <property type="match status" value="1"/>
</dbReference>
<evidence type="ECO:0000313" key="12">
    <source>
        <dbReference type="Proteomes" id="UP001438707"/>
    </source>
</evidence>
<dbReference type="Pfam" id="PF03587">
    <property type="entry name" value="EMG1"/>
    <property type="match status" value="1"/>
</dbReference>
<dbReference type="Proteomes" id="UP001438707">
    <property type="component" value="Unassembled WGS sequence"/>
</dbReference>
<evidence type="ECO:0000256" key="7">
    <source>
        <dbReference type="ARBA" id="ARBA00022691"/>
    </source>
</evidence>
<evidence type="ECO:0000256" key="1">
    <source>
        <dbReference type="ARBA" id="ARBA00004604"/>
    </source>
</evidence>
<evidence type="ECO:0000256" key="9">
    <source>
        <dbReference type="ARBA" id="ARBA00022884"/>
    </source>
</evidence>
<dbReference type="AlphaFoldDB" id="A0AAW1QXG7"/>
<protein>
    <recommendedName>
        <fullName evidence="13">Ribosomal RNA small subunit methyltransferase NEP1</fullName>
    </recommendedName>
</protein>
<evidence type="ECO:0008006" key="13">
    <source>
        <dbReference type="Google" id="ProtNLM"/>
    </source>
</evidence>
<keyword evidence="8" id="KW-0699">rRNA-binding</keyword>
<comment type="similarity">
    <text evidence="2">Belongs to the class IV-like SAM-binding methyltransferase superfamily. RNA methyltransferase NEP1 family.</text>
</comment>
<keyword evidence="10" id="KW-0539">Nucleus</keyword>
<evidence type="ECO:0000256" key="2">
    <source>
        <dbReference type="ARBA" id="ARBA00008115"/>
    </source>
</evidence>
<keyword evidence="12" id="KW-1185">Reference proteome</keyword>
<dbReference type="InterPro" id="IPR029028">
    <property type="entry name" value="Alpha/beta_knot_MTases"/>
</dbReference>
<dbReference type="PANTHER" id="PTHR12636:SF5">
    <property type="entry name" value="RIBOSOMAL RNA SMALL SUBUNIT METHYLTRANSFERASE NEP1"/>
    <property type="match status" value="1"/>
</dbReference>
<evidence type="ECO:0000256" key="6">
    <source>
        <dbReference type="ARBA" id="ARBA00022679"/>
    </source>
</evidence>
<evidence type="ECO:0000256" key="4">
    <source>
        <dbReference type="ARBA" id="ARBA00022552"/>
    </source>
</evidence>
<evidence type="ECO:0000256" key="3">
    <source>
        <dbReference type="ARBA" id="ARBA00022517"/>
    </source>
</evidence>
<name>A0AAW1QXG7_9CHLO</name>
<keyword evidence="6" id="KW-0808">Transferase</keyword>
<comment type="caution">
    <text evidence="11">The sequence shown here is derived from an EMBL/GenBank/DDBJ whole genome shotgun (WGS) entry which is preliminary data.</text>
</comment>
<dbReference type="SUPFAM" id="SSF75217">
    <property type="entry name" value="alpha/beta knot"/>
    <property type="match status" value="1"/>
</dbReference>
<dbReference type="EMBL" id="JALJOS010000022">
    <property type="protein sequence ID" value="KAK9826028.1"/>
    <property type="molecule type" value="Genomic_DNA"/>
</dbReference>
<evidence type="ECO:0000256" key="8">
    <source>
        <dbReference type="ARBA" id="ARBA00022730"/>
    </source>
</evidence>
<keyword evidence="3" id="KW-0690">Ribosome biogenesis</keyword>
<sequence length="232" mass="25866">MTPTVSGLEPPEEKQEAAEALSRKQGVIFVLENASLETAKVGKDFKLLNCDDHAQFLKRHGKDPADYRPDIAHQALLAILDSPLAKAGKLKALYIHTRKNVLIEVNPQVRIPRTFKRFCGLLVQLLQKLSIRATNGPDKLLKVIKGPITKHFPLNAERVGLSHKSAEIVTLPEYVKSVSEERIPIFVVGAMAHGKIDITYVDKFMSISQYPLSAAYCIGRITNALEQHWNII</sequence>
<evidence type="ECO:0000256" key="10">
    <source>
        <dbReference type="ARBA" id="ARBA00023242"/>
    </source>
</evidence>
<keyword evidence="4" id="KW-0698">rRNA processing</keyword>